<evidence type="ECO:0000313" key="3">
    <source>
        <dbReference type="EMBL" id="CAB4964961.1"/>
    </source>
</evidence>
<dbReference type="PROSITE" id="PS51677">
    <property type="entry name" value="NODB"/>
    <property type="match status" value="1"/>
</dbReference>
<evidence type="ECO:0000259" key="2">
    <source>
        <dbReference type="PROSITE" id="PS51677"/>
    </source>
</evidence>
<dbReference type="PANTHER" id="PTHR10587">
    <property type="entry name" value="GLYCOSYL TRANSFERASE-RELATED"/>
    <property type="match status" value="1"/>
</dbReference>
<organism evidence="3">
    <name type="scientific">freshwater metagenome</name>
    <dbReference type="NCBI Taxonomy" id="449393"/>
    <lineage>
        <taxon>unclassified sequences</taxon>
        <taxon>metagenomes</taxon>
        <taxon>ecological metagenomes</taxon>
    </lineage>
</organism>
<dbReference type="Pfam" id="PF01522">
    <property type="entry name" value="Polysacc_deac_1"/>
    <property type="match status" value="1"/>
</dbReference>
<evidence type="ECO:0000256" key="1">
    <source>
        <dbReference type="SAM" id="MobiDB-lite"/>
    </source>
</evidence>
<dbReference type="EMBL" id="CAFBMW010000050">
    <property type="protein sequence ID" value="CAB4964961.1"/>
    <property type="molecule type" value="Genomic_DNA"/>
</dbReference>
<dbReference type="InterPro" id="IPR011330">
    <property type="entry name" value="Glyco_hydro/deAcase_b/a-brl"/>
</dbReference>
<dbReference type="Gene3D" id="3.20.20.370">
    <property type="entry name" value="Glycoside hydrolase/deacetylase"/>
    <property type="match status" value="1"/>
</dbReference>
<dbReference type="InterPro" id="IPR002509">
    <property type="entry name" value="NODB_dom"/>
</dbReference>
<name>A0A6J7LA60_9ZZZZ</name>
<accession>A0A6J7LA60</accession>
<dbReference type="InterPro" id="IPR050248">
    <property type="entry name" value="Polysacc_deacetylase_ArnD"/>
</dbReference>
<dbReference type="CDD" id="cd10917">
    <property type="entry name" value="CE4_NodB_like_6s_7s"/>
    <property type="match status" value="1"/>
</dbReference>
<protein>
    <submittedName>
        <fullName evidence="3">Unannotated protein</fullName>
    </submittedName>
</protein>
<dbReference type="GO" id="GO:0016810">
    <property type="term" value="F:hydrolase activity, acting on carbon-nitrogen (but not peptide) bonds"/>
    <property type="evidence" value="ECO:0007669"/>
    <property type="project" value="InterPro"/>
</dbReference>
<dbReference type="SUPFAM" id="SSF88713">
    <property type="entry name" value="Glycoside hydrolase/deacetylase"/>
    <property type="match status" value="1"/>
</dbReference>
<feature type="domain" description="NodB homology" evidence="2">
    <location>
        <begin position="26"/>
        <end position="213"/>
    </location>
</feature>
<sequence length="228" mass="23394">MTDGFAPGGAVRPTATPVEAGRGTGRVAALTFDDGPDPRQTGRLLDVLAEHGVTATFCVVGDNVRAPGGAALLRRIAAEGHALGNHSVDFADLGRASAAAAEAVLRANLRIIRSALGDPGAPVPYFRAPNGSFGRTCEVAVALGMQPLGLGQVIHDWDACPDRSVATLTDRLRSAIFPGAVVTAHDGGGDRATTVDAVAAVLPEKIAAGFTFTLPRGGAWQPHLEEHL</sequence>
<dbReference type="AlphaFoldDB" id="A0A6J7LA60"/>
<proteinExistence type="predicted"/>
<gene>
    <name evidence="3" type="ORF">UFOPK3662_03632</name>
</gene>
<dbReference type="GO" id="GO:0005975">
    <property type="term" value="P:carbohydrate metabolic process"/>
    <property type="evidence" value="ECO:0007669"/>
    <property type="project" value="InterPro"/>
</dbReference>
<feature type="region of interest" description="Disordered" evidence="1">
    <location>
        <begin position="1"/>
        <end position="23"/>
    </location>
</feature>
<reference evidence="3" key="1">
    <citation type="submission" date="2020-05" db="EMBL/GenBank/DDBJ databases">
        <authorList>
            <person name="Chiriac C."/>
            <person name="Salcher M."/>
            <person name="Ghai R."/>
            <person name="Kavagutti S V."/>
        </authorList>
    </citation>
    <scope>NUCLEOTIDE SEQUENCE</scope>
</reference>
<dbReference type="PANTHER" id="PTHR10587:SF137">
    <property type="entry name" value="4-DEOXY-4-FORMAMIDO-L-ARABINOSE-PHOSPHOUNDECAPRENOL DEFORMYLASE ARND-RELATED"/>
    <property type="match status" value="1"/>
</dbReference>